<organism evidence="1 2">
    <name type="scientific">Roseimicrobium gellanilyticum</name>
    <dbReference type="NCBI Taxonomy" id="748857"/>
    <lineage>
        <taxon>Bacteria</taxon>
        <taxon>Pseudomonadati</taxon>
        <taxon>Verrucomicrobiota</taxon>
        <taxon>Verrucomicrobiia</taxon>
        <taxon>Verrucomicrobiales</taxon>
        <taxon>Verrucomicrobiaceae</taxon>
        <taxon>Roseimicrobium</taxon>
    </lineage>
</organism>
<dbReference type="EMBL" id="QNRR01000003">
    <property type="protein sequence ID" value="RBP45453.1"/>
    <property type="molecule type" value="Genomic_DNA"/>
</dbReference>
<proteinExistence type="predicted"/>
<sequence>MSGLKHVHVKNLVFRGATGSPMLHVYGCEQIILDHLTVYGGFPGLLLNASKDIRMTHSAFRGLAAPWTSRAHMKYRGTASYQIVLQDNQPVNENIEFAWCEFTDDHDCAFLRFAKGLQFHHNFVDNFNDDGLECGPKLRDHTLFIYQNRIGACLGTFQQHEMNKDESPLDHDAKTGVFIYRNVIDSRKGVYYHVPSEPDPSGDFLHHEGALVGDHGGPIWPVMHVYHNTILRRGPVFRDYFLFGLGAQGLNHTEREVYNNIFVQWDKVPGTGFAGIKEAGQLREAGNILWGVKDGPTQTQAAFSKFRSSPMFVSSQKRYEPGWTTHDRVVDPGLTRVPNKASDVVDATLRTTSAAIDSGYGIPAEWPDSLRAWEREKPDVGALPLEVQPWGVGVDERIPLFGEAP</sequence>
<dbReference type="SUPFAM" id="SSF51126">
    <property type="entry name" value="Pectin lyase-like"/>
    <property type="match status" value="1"/>
</dbReference>
<evidence type="ECO:0000313" key="2">
    <source>
        <dbReference type="Proteomes" id="UP000253426"/>
    </source>
</evidence>
<evidence type="ECO:0008006" key="3">
    <source>
        <dbReference type="Google" id="ProtNLM"/>
    </source>
</evidence>
<gene>
    <name evidence="1" type="ORF">DES53_103453</name>
</gene>
<comment type="caution">
    <text evidence="1">The sequence shown here is derived from an EMBL/GenBank/DDBJ whole genome shotgun (WGS) entry which is preliminary data.</text>
</comment>
<dbReference type="InterPro" id="IPR011050">
    <property type="entry name" value="Pectin_lyase_fold/virulence"/>
</dbReference>
<protein>
    <recommendedName>
        <fullName evidence="3">Right handed beta helix domain-containing protein</fullName>
    </recommendedName>
</protein>
<keyword evidence="2" id="KW-1185">Reference proteome</keyword>
<dbReference type="Gene3D" id="2.160.20.10">
    <property type="entry name" value="Single-stranded right-handed beta-helix, Pectin lyase-like"/>
    <property type="match status" value="1"/>
</dbReference>
<dbReference type="InterPro" id="IPR012334">
    <property type="entry name" value="Pectin_lyas_fold"/>
</dbReference>
<evidence type="ECO:0000313" key="1">
    <source>
        <dbReference type="EMBL" id="RBP45453.1"/>
    </source>
</evidence>
<accession>A0A366HRA7</accession>
<reference evidence="1 2" key="1">
    <citation type="submission" date="2018-06" db="EMBL/GenBank/DDBJ databases">
        <title>Genomic Encyclopedia of Type Strains, Phase IV (KMG-IV): sequencing the most valuable type-strain genomes for metagenomic binning, comparative biology and taxonomic classification.</title>
        <authorList>
            <person name="Goeker M."/>
        </authorList>
    </citation>
    <scope>NUCLEOTIDE SEQUENCE [LARGE SCALE GENOMIC DNA]</scope>
    <source>
        <strain evidence="1 2">DSM 25532</strain>
    </source>
</reference>
<dbReference type="Proteomes" id="UP000253426">
    <property type="component" value="Unassembled WGS sequence"/>
</dbReference>
<dbReference type="AlphaFoldDB" id="A0A366HRA7"/>
<name>A0A366HRA7_9BACT</name>